<accession>A0A0H2ZRF2</accession>
<evidence type="ECO:0000313" key="2">
    <source>
        <dbReference type="Proteomes" id="UP000001574"/>
    </source>
</evidence>
<evidence type="ECO:0000313" key="1">
    <source>
        <dbReference type="EMBL" id="ABK64878.1"/>
    </source>
</evidence>
<dbReference type="Gene3D" id="3.40.960.10">
    <property type="entry name" value="VSR Endonuclease"/>
    <property type="match status" value="1"/>
</dbReference>
<organism evidence="1 2">
    <name type="scientific">Mycobacterium avium (strain 104)</name>
    <dbReference type="NCBI Taxonomy" id="243243"/>
    <lineage>
        <taxon>Bacteria</taxon>
        <taxon>Bacillati</taxon>
        <taxon>Actinomycetota</taxon>
        <taxon>Actinomycetes</taxon>
        <taxon>Mycobacteriales</taxon>
        <taxon>Mycobacteriaceae</taxon>
        <taxon>Mycobacterium</taxon>
        <taxon>Mycobacterium avium complex (MAC)</taxon>
    </lineage>
</organism>
<dbReference type="SUPFAM" id="SSF52980">
    <property type="entry name" value="Restriction endonuclease-like"/>
    <property type="match status" value="1"/>
</dbReference>
<dbReference type="KEGG" id="mav:MAV_3296"/>
<proteinExistence type="predicted"/>
<name>A0A0H2ZRF2_MYCA1</name>
<protein>
    <recommendedName>
        <fullName evidence="3">DUF559 domain-containing protein</fullName>
    </recommendedName>
</protein>
<gene>
    <name evidence="1" type="ordered locus">MAV_3296</name>
</gene>
<dbReference type="Proteomes" id="UP000001574">
    <property type="component" value="Chromosome"/>
</dbReference>
<reference evidence="1 2" key="1">
    <citation type="submission" date="2006-10" db="EMBL/GenBank/DDBJ databases">
        <authorList>
            <person name="Fleischmann R.D."/>
            <person name="Dodson R.J."/>
            <person name="Haft D.H."/>
            <person name="Merkel J.S."/>
            <person name="Nelson W.C."/>
            <person name="Fraser C.M."/>
        </authorList>
    </citation>
    <scope>NUCLEOTIDE SEQUENCE [LARGE SCALE GENOMIC DNA]</scope>
    <source>
        <strain evidence="1 2">104</strain>
    </source>
</reference>
<dbReference type="InterPro" id="IPR011335">
    <property type="entry name" value="Restrct_endonuc-II-like"/>
</dbReference>
<evidence type="ECO:0008006" key="3">
    <source>
        <dbReference type="Google" id="ProtNLM"/>
    </source>
</evidence>
<dbReference type="AlphaFoldDB" id="A0A0H2ZRF2"/>
<dbReference type="EMBL" id="CP000479">
    <property type="protein sequence ID" value="ABK64878.1"/>
    <property type="molecule type" value="Genomic_DNA"/>
</dbReference>
<dbReference type="HOGENOM" id="CLU_052626_5_2_11"/>
<sequence length="292" mass="33116">MRHGVGVAQHTFAMTDPFLGSEALAARLLSRHELRSRYVALHRDVYVARDAELTAVVRAKAAWLRSRRRGVLAGFSAAALHGSKWIDAARPAEIIDTNRRHARGVRVWEERIESDEITVVDGTAVTTPARTALDLARRHPRGVAVAAIDALVQATELKMADVELLVDRYRGRHDIKAARAALALVDGGAQSPKESWLRVLLIDAGFPRPQTQIAVRNEWGWAEAYLDMGWEEIKVAAEYDGDQHRASRYQYVKDIRRLEMLERYGWIVVRVIAEDRPDEIIRRVHDARRRRS</sequence>